<evidence type="ECO:0000256" key="8">
    <source>
        <dbReference type="ARBA" id="ARBA00022723"/>
    </source>
</evidence>
<dbReference type="HOGENOM" id="CLU_012862_0_2_4"/>
<keyword evidence="10" id="KW-0378">Hydrolase</keyword>
<dbReference type="CDD" id="cd00056">
    <property type="entry name" value="ENDO3c"/>
    <property type="match status" value="1"/>
</dbReference>
<evidence type="ECO:0000256" key="4">
    <source>
        <dbReference type="ARBA" id="ARBA00008343"/>
    </source>
</evidence>
<dbReference type="InterPro" id="IPR005760">
    <property type="entry name" value="A/G_AdeGlyc_MutY"/>
</dbReference>
<comment type="cofactor">
    <cofactor evidence="2">
        <name>[4Fe-4S] cluster</name>
        <dbReference type="ChEBI" id="CHEBI:49883"/>
    </cofactor>
</comment>
<evidence type="ECO:0000256" key="3">
    <source>
        <dbReference type="ARBA" id="ARBA00002933"/>
    </source>
</evidence>
<reference evidence="16 17" key="1">
    <citation type="submission" date="2013-04" db="EMBL/GenBank/DDBJ databases">
        <title>The Genome Sequence of Sutterella wadsworthensis HGA0223.</title>
        <authorList>
            <consortium name="The Broad Institute Genomics Platform"/>
            <person name="Earl A."/>
            <person name="Ward D."/>
            <person name="Feldgarden M."/>
            <person name="Gevers D."/>
            <person name="Schmidt T.M."/>
            <person name="Dover J."/>
            <person name="Dai D."/>
            <person name="Walker B."/>
            <person name="Young S."/>
            <person name="Zeng Q."/>
            <person name="Gargeya S."/>
            <person name="Fitzgerald M."/>
            <person name="Haas B."/>
            <person name="Abouelleil A."/>
            <person name="Allen A.W."/>
            <person name="Alvarado L."/>
            <person name="Arachchi H.M."/>
            <person name="Berlin A.M."/>
            <person name="Chapman S.B."/>
            <person name="Gainer-Dewar J."/>
            <person name="Goldberg J."/>
            <person name="Griggs A."/>
            <person name="Gujja S."/>
            <person name="Hansen M."/>
            <person name="Howarth C."/>
            <person name="Imamovic A."/>
            <person name="Ireland A."/>
            <person name="Larimer J."/>
            <person name="McCowan C."/>
            <person name="Murphy C."/>
            <person name="Pearson M."/>
            <person name="Poon T.W."/>
            <person name="Priest M."/>
            <person name="Roberts A."/>
            <person name="Saif S."/>
            <person name="Shea T."/>
            <person name="Sisk P."/>
            <person name="Sykes S."/>
            <person name="Wortman J."/>
            <person name="Nusbaum C."/>
            <person name="Birren B."/>
        </authorList>
    </citation>
    <scope>NUCLEOTIDE SEQUENCE [LARGE SCALE GENOMIC DNA]</scope>
    <source>
        <strain evidence="16 17">HGA0223</strain>
    </source>
</reference>
<dbReference type="InterPro" id="IPR044298">
    <property type="entry name" value="MIG/MutY"/>
</dbReference>
<dbReference type="Pfam" id="PF00633">
    <property type="entry name" value="HHH"/>
    <property type="match status" value="1"/>
</dbReference>
<keyword evidence="14" id="KW-0326">Glycosidase</keyword>
<dbReference type="GO" id="GO:0032357">
    <property type="term" value="F:oxidized purine DNA binding"/>
    <property type="evidence" value="ECO:0007669"/>
    <property type="project" value="TreeGrafter"/>
</dbReference>
<gene>
    <name evidence="16" type="ORF">HMPREF1476_02203</name>
</gene>
<keyword evidence="7" id="KW-0004">4Fe-4S</keyword>
<evidence type="ECO:0000256" key="11">
    <source>
        <dbReference type="ARBA" id="ARBA00023004"/>
    </source>
</evidence>
<evidence type="ECO:0000256" key="1">
    <source>
        <dbReference type="ARBA" id="ARBA00000843"/>
    </source>
</evidence>
<keyword evidence="12" id="KW-0411">Iron-sulfur</keyword>
<feature type="domain" description="HhH-GPD" evidence="15">
    <location>
        <begin position="39"/>
        <end position="192"/>
    </location>
</feature>
<dbReference type="GO" id="GO:0035485">
    <property type="term" value="F:adenine/guanine mispair binding"/>
    <property type="evidence" value="ECO:0007669"/>
    <property type="project" value="TreeGrafter"/>
</dbReference>
<dbReference type="GO" id="GO:0000701">
    <property type="term" value="F:purine-specific mismatch base pair DNA N-glycosylase activity"/>
    <property type="evidence" value="ECO:0007669"/>
    <property type="project" value="UniProtKB-EC"/>
</dbReference>
<keyword evidence="13" id="KW-0234">DNA repair</keyword>
<dbReference type="Proteomes" id="UP000014400">
    <property type="component" value="Unassembled WGS sequence"/>
</dbReference>
<dbReference type="InterPro" id="IPR011257">
    <property type="entry name" value="DNA_glycosylase"/>
</dbReference>
<dbReference type="InterPro" id="IPR000445">
    <property type="entry name" value="HhH_motif"/>
</dbReference>
<dbReference type="eggNOG" id="COG1194">
    <property type="taxonomic scope" value="Bacteria"/>
</dbReference>
<dbReference type="SUPFAM" id="SSF48150">
    <property type="entry name" value="DNA-glycosylase"/>
    <property type="match status" value="1"/>
</dbReference>
<dbReference type="Pfam" id="PF00730">
    <property type="entry name" value="HhH-GPD"/>
    <property type="match status" value="1"/>
</dbReference>
<dbReference type="RefSeq" id="WP_016475218.1">
    <property type="nucleotide sequence ID" value="NZ_KE150481.1"/>
</dbReference>
<comment type="caution">
    <text evidence="16">The sequence shown here is derived from an EMBL/GenBank/DDBJ whole genome shotgun (WGS) entry which is preliminary data.</text>
</comment>
<evidence type="ECO:0000313" key="16">
    <source>
        <dbReference type="EMBL" id="EPD97726.1"/>
    </source>
</evidence>
<dbReference type="PATRIC" id="fig|1203554.3.peg.2285"/>
<evidence type="ECO:0000256" key="9">
    <source>
        <dbReference type="ARBA" id="ARBA00022763"/>
    </source>
</evidence>
<keyword evidence="11" id="KW-0408">Iron</keyword>
<evidence type="ECO:0000259" key="15">
    <source>
        <dbReference type="SMART" id="SM00478"/>
    </source>
</evidence>
<dbReference type="STRING" id="1203554.HMPREF1476_02203"/>
<dbReference type="Gene3D" id="1.10.1670.10">
    <property type="entry name" value="Helix-hairpin-Helix base-excision DNA repair enzymes (C-terminal)"/>
    <property type="match status" value="1"/>
</dbReference>
<dbReference type="PANTHER" id="PTHR42944">
    <property type="entry name" value="ADENINE DNA GLYCOSYLASE"/>
    <property type="match status" value="1"/>
</dbReference>
<evidence type="ECO:0000256" key="5">
    <source>
        <dbReference type="ARBA" id="ARBA00012045"/>
    </source>
</evidence>
<dbReference type="EMBL" id="ATCF01000034">
    <property type="protein sequence ID" value="EPD97726.1"/>
    <property type="molecule type" value="Genomic_DNA"/>
</dbReference>
<dbReference type="InterPro" id="IPR003265">
    <property type="entry name" value="HhH-GPD_domain"/>
</dbReference>
<evidence type="ECO:0000256" key="10">
    <source>
        <dbReference type="ARBA" id="ARBA00022801"/>
    </source>
</evidence>
<sequence length="367" mass="40610">MTAFTFAETLACWQRRAGRTDLPWQQYHTPYERWLSEVMLQQTQVETVIPYFERFLAAFPSVEALAAASEAQVMKLWAGLGYYSRGRNLHRAAQMVVKEMQGRFPTTADELIKLPGIGPSTAAAVAAFTSGEAKEPMIDGNVKRVLARIDGIPGRVGEKAFETTLAAAARRKLPGSECIAAYTQGLMDLGSLVCRRKSPNCAACPVRNFCKAFALGCPEDYPRPKTTVAKKERWLVLVFVATSAGFWFAPVRGRIWKGLYAPIVAECSEKAWNSSVIAEAPEHLRFLFQTAQPCGMPRVHELTHQRLHLRAVLCRCEAGTGDGEALHTEGFTPFGEKPDAWPGLPTPVLEYAKIALREWRGADAYSV</sequence>
<evidence type="ECO:0000313" key="17">
    <source>
        <dbReference type="Proteomes" id="UP000014400"/>
    </source>
</evidence>
<comment type="similarity">
    <text evidence="4">Belongs to the Nth/MutY family.</text>
</comment>
<organism evidence="16 17">
    <name type="scientific">Sutterella wadsworthensis HGA0223</name>
    <dbReference type="NCBI Taxonomy" id="1203554"/>
    <lineage>
        <taxon>Bacteria</taxon>
        <taxon>Pseudomonadati</taxon>
        <taxon>Pseudomonadota</taxon>
        <taxon>Betaproteobacteria</taxon>
        <taxon>Burkholderiales</taxon>
        <taxon>Sutterellaceae</taxon>
        <taxon>Sutterella</taxon>
    </lineage>
</organism>
<comment type="catalytic activity">
    <reaction evidence="1">
        <text>Hydrolyzes free adenine bases from 7,8-dihydro-8-oxoguanine:adenine mismatched double-stranded DNA, leaving an apurinic site.</text>
        <dbReference type="EC" id="3.2.2.31"/>
    </reaction>
</comment>
<evidence type="ECO:0000256" key="12">
    <source>
        <dbReference type="ARBA" id="ARBA00023014"/>
    </source>
</evidence>
<dbReference type="GeneID" id="64062426"/>
<dbReference type="FunFam" id="1.10.340.30:FF:000002">
    <property type="entry name" value="Adenine DNA glycosylase"/>
    <property type="match status" value="1"/>
</dbReference>
<proteinExistence type="inferred from homology"/>
<dbReference type="PANTHER" id="PTHR42944:SF1">
    <property type="entry name" value="ADENINE DNA GLYCOSYLASE"/>
    <property type="match status" value="1"/>
</dbReference>
<evidence type="ECO:0000256" key="2">
    <source>
        <dbReference type="ARBA" id="ARBA00001966"/>
    </source>
</evidence>
<dbReference type="GO" id="GO:0006284">
    <property type="term" value="P:base-excision repair"/>
    <property type="evidence" value="ECO:0007669"/>
    <property type="project" value="InterPro"/>
</dbReference>
<dbReference type="GO" id="GO:0046872">
    <property type="term" value="F:metal ion binding"/>
    <property type="evidence" value="ECO:0007669"/>
    <property type="project" value="UniProtKB-KW"/>
</dbReference>
<dbReference type="EC" id="3.2.2.31" evidence="5"/>
<protein>
    <recommendedName>
        <fullName evidence="6">Adenine DNA glycosylase</fullName>
        <ecNumber evidence="5">3.2.2.31</ecNumber>
    </recommendedName>
</protein>
<dbReference type="GO" id="GO:0051539">
    <property type="term" value="F:4 iron, 4 sulfur cluster binding"/>
    <property type="evidence" value="ECO:0007669"/>
    <property type="project" value="UniProtKB-KW"/>
</dbReference>
<keyword evidence="17" id="KW-1185">Reference proteome</keyword>
<dbReference type="SMART" id="SM00478">
    <property type="entry name" value="ENDO3c"/>
    <property type="match status" value="1"/>
</dbReference>
<name>S3BB72_9BURK</name>
<dbReference type="SMART" id="SM00525">
    <property type="entry name" value="FES"/>
    <property type="match status" value="1"/>
</dbReference>
<comment type="function">
    <text evidence="3">Adenine glycosylase active on G-A mispairs. MutY also corrects error-prone DNA synthesis past GO lesions which are due to the oxidatively damaged form of guanine: 7,8-dihydro-8-oxoguanine (8-oxo-dGTP).</text>
</comment>
<keyword evidence="8" id="KW-0479">Metal-binding</keyword>
<dbReference type="Gene3D" id="1.10.340.30">
    <property type="entry name" value="Hypothetical protein, domain 2"/>
    <property type="match status" value="1"/>
</dbReference>
<dbReference type="AlphaFoldDB" id="S3BB72"/>
<evidence type="ECO:0000256" key="14">
    <source>
        <dbReference type="ARBA" id="ARBA00023295"/>
    </source>
</evidence>
<accession>S3BB72</accession>
<evidence type="ECO:0000256" key="13">
    <source>
        <dbReference type="ARBA" id="ARBA00023204"/>
    </source>
</evidence>
<dbReference type="GO" id="GO:0034039">
    <property type="term" value="F:8-oxo-7,8-dihydroguanine DNA N-glycosylase activity"/>
    <property type="evidence" value="ECO:0007669"/>
    <property type="project" value="TreeGrafter"/>
</dbReference>
<dbReference type="GO" id="GO:0006298">
    <property type="term" value="P:mismatch repair"/>
    <property type="evidence" value="ECO:0007669"/>
    <property type="project" value="TreeGrafter"/>
</dbReference>
<dbReference type="InterPro" id="IPR003651">
    <property type="entry name" value="Endonuclease3_FeS-loop_motif"/>
</dbReference>
<evidence type="ECO:0000256" key="6">
    <source>
        <dbReference type="ARBA" id="ARBA00022023"/>
    </source>
</evidence>
<dbReference type="NCBIfam" id="TIGR01084">
    <property type="entry name" value="mutY"/>
    <property type="match status" value="1"/>
</dbReference>
<evidence type="ECO:0000256" key="7">
    <source>
        <dbReference type="ARBA" id="ARBA00022485"/>
    </source>
</evidence>
<dbReference type="InterPro" id="IPR023170">
    <property type="entry name" value="HhH_base_excis_C"/>
</dbReference>
<keyword evidence="9" id="KW-0227">DNA damage</keyword>